<reference evidence="2 3" key="1">
    <citation type="submission" date="2020-08" db="EMBL/GenBank/DDBJ databases">
        <title>Genomic Encyclopedia of Type Strains, Phase IV (KMG-IV): sequencing the most valuable type-strain genomes for metagenomic binning, comparative biology and taxonomic classification.</title>
        <authorList>
            <person name="Goeker M."/>
        </authorList>
    </citation>
    <scope>NUCLEOTIDE SEQUENCE [LARGE SCALE GENOMIC DNA]</scope>
    <source>
        <strain evidence="2 3">DSM 44197</strain>
    </source>
</reference>
<dbReference type="AlphaFoldDB" id="A0A7W3LU61"/>
<evidence type="ECO:0000313" key="3">
    <source>
        <dbReference type="Proteomes" id="UP000572680"/>
    </source>
</evidence>
<feature type="region of interest" description="Disordered" evidence="1">
    <location>
        <begin position="73"/>
        <end position="105"/>
    </location>
</feature>
<accession>A0A7W3LU61</accession>
<dbReference type="Proteomes" id="UP000572680">
    <property type="component" value="Unassembled WGS sequence"/>
</dbReference>
<evidence type="ECO:0000313" key="2">
    <source>
        <dbReference type="EMBL" id="MBA8954324.1"/>
    </source>
</evidence>
<feature type="compositionally biased region" description="Basic and acidic residues" evidence="1">
    <location>
        <begin position="83"/>
        <end position="105"/>
    </location>
</feature>
<dbReference type="EMBL" id="JACJIA010000008">
    <property type="protein sequence ID" value="MBA8954324.1"/>
    <property type="molecule type" value="Genomic_DNA"/>
</dbReference>
<organism evidence="2 3">
    <name type="scientific">Actinomadura namibiensis</name>
    <dbReference type="NCBI Taxonomy" id="182080"/>
    <lineage>
        <taxon>Bacteria</taxon>
        <taxon>Bacillati</taxon>
        <taxon>Actinomycetota</taxon>
        <taxon>Actinomycetes</taxon>
        <taxon>Streptosporangiales</taxon>
        <taxon>Thermomonosporaceae</taxon>
        <taxon>Actinomadura</taxon>
    </lineage>
</organism>
<evidence type="ECO:0000256" key="1">
    <source>
        <dbReference type="SAM" id="MobiDB-lite"/>
    </source>
</evidence>
<proteinExistence type="predicted"/>
<dbReference type="RefSeq" id="WP_182846410.1">
    <property type="nucleotide sequence ID" value="NZ_BAAALP010000023.1"/>
</dbReference>
<protein>
    <submittedName>
        <fullName evidence="2">Uncharacterized protein</fullName>
    </submittedName>
</protein>
<keyword evidence="3" id="KW-1185">Reference proteome</keyword>
<sequence length="105" mass="11794">MALDFVGVDPGNPDDDCPAVWVDSETGDFYFQGETVTEPDTLAWINSDSRLKDTESVVRLPAAMAQIIMEAASGHHERGRRRFTPENHPRPAEDVRTRRAQAELR</sequence>
<comment type="caution">
    <text evidence="2">The sequence shown here is derived from an EMBL/GenBank/DDBJ whole genome shotgun (WGS) entry which is preliminary data.</text>
</comment>
<name>A0A7W3LU61_ACTNM</name>
<gene>
    <name evidence="2" type="ORF">HNR61_005978</name>
</gene>